<protein>
    <submittedName>
        <fullName evidence="2">Uncharacterized protein</fullName>
    </submittedName>
</protein>
<evidence type="ECO:0000313" key="2">
    <source>
        <dbReference type="EMBL" id="VVU95369.1"/>
    </source>
</evidence>
<feature type="compositionally biased region" description="Low complexity" evidence="1">
    <location>
        <begin position="328"/>
        <end position="367"/>
    </location>
</feature>
<feature type="compositionally biased region" description="Basic and acidic residues" evidence="1">
    <location>
        <begin position="157"/>
        <end position="222"/>
    </location>
</feature>
<feature type="compositionally biased region" description="Basic and acidic residues" evidence="1">
    <location>
        <begin position="597"/>
        <end position="608"/>
    </location>
</feature>
<feature type="region of interest" description="Disordered" evidence="1">
    <location>
        <begin position="1"/>
        <end position="38"/>
    </location>
</feature>
<feature type="compositionally biased region" description="Basic and acidic residues" evidence="1">
    <location>
        <begin position="12"/>
        <end position="27"/>
    </location>
</feature>
<organism evidence="2">
    <name type="scientific">seawater metagenome</name>
    <dbReference type="NCBI Taxonomy" id="1561972"/>
    <lineage>
        <taxon>unclassified sequences</taxon>
        <taxon>metagenomes</taxon>
        <taxon>ecological metagenomes</taxon>
    </lineage>
</organism>
<name>A0A5E8CKV5_9ZZZZ</name>
<reference evidence="2" key="1">
    <citation type="submission" date="2019-09" db="EMBL/GenBank/DDBJ databases">
        <authorList>
            <person name="Needham M D."/>
        </authorList>
    </citation>
    <scope>NUCLEOTIDE SEQUENCE</scope>
</reference>
<feature type="compositionally biased region" description="Basic and acidic residues" evidence="1">
    <location>
        <begin position="283"/>
        <end position="327"/>
    </location>
</feature>
<evidence type="ECO:0000256" key="1">
    <source>
        <dbReference type="SAM" id="MobiDB-lite"/>
    </source>
</evidence>
<dbReference type="EMBL" id="CABVLZ010000004">
    <property type="protein sequence ID" value="VVU95369.1"/>
    <property type="molecule type" value="Genomic_DNA"/>
</dbReference>
<dbReference type="AlphaFoldDB" id="A0A5E8CKV5"/>
<gene>
    <name evidence="2" type="ORF">CPAV1605_1120</name>
</gene>
<feature type="region of interest" description="Disordered" evidence="1">
    <location>
        <begin position="385"/>
        <end position="412"/>
    </location>
</feature>
<feature type="region of interest" description="Disordered" evidence="1">
    <location>
        <begin position="153"/>
        <end position="222"/>
    </location>
</feature>
<feature type="region of interest" description="Disordered" evidence="1">
    <location>
        <begin position="591"/>
        <end position="630"/>
    </location>
</feature>
<sequence length="630" mass="73649">MAQRRFGLPQRQDARERQPAVIYDREGAYQPPPVEQAIGQDRQPAPIRQAVGQVRQPVGQVRQPAPIRQAVGQVRQAVGQVRQAVGQVRQAAPIRQAVGQDIQPQMHMQIEHNQNPQLIGLQAQLNQAISAGNFQEIGRITNEIEAIRGAVGAPVDQRAEQERIRHEAQQERDRREADQRAQQERDRRAAEQRAQQERRAAEQRAQQERRAAEQRAQQERVRQAAEERVRQVAAQRAQQEREQGAQPNQAQIGALQAQLNAAISAGNFQEIGRITTAIEALQREDGGEQQRRAEQEELEEIAERARQRREELDRQERQRQERQRQERQAAQQRQERQAAQQRLEQQAAQQRLEQQAAQQRLEQQTEQQRLERIRQEQQVEQDRLRQLEEDRRQERDRVRQEGQQRAREARAVDGDLARRLFDEREEDPRGNPLTERTRAEIAQSIRLYEEFLQSARGRREDDVAEYYTQQIETLRRSLREGQMAQCARPDERISETQQQEIRMLRADIPRQRGIIEQLTRELEAEEGIQRTLRASMESIERTEAGGLSEASRRLFNRVRILEAQKARAKIDNNFSAQRQIQREIDSIWEAAETEEERGERERLIRQRDAGLTAQRDGDAARRTRERDARR</sequence>
<feature type="compositionally biased region" description="Basic and acidic residues" evidence="1">
    <location>
        <begin position="615"/>
        <end position="630"/>
    </location>
</feature>
<feature type="region of interest" description="Disordered" evidence="1">
    <location>
        <begin position="283"/>
        <end position="367"/>
    </location>
</feature>
<accession>A0A5E8CKV5</accession>
<proteinExistence type="predicted"/>